<dbReference type="InterPro" id="IPR050186">
    <property type="entry name" value="TPT_transporter"/>
</dbReference>
<feature type="transmembrane region" description="Helical" evidence="6">
    <location>
        <begin position="574"/>
        <end position="591"/>
    </location>
</feature>
<feature type="transmembrane region" description="Helical" evidence="6">
    <location>
        <begin position="332"/>
        <end position="355"/>
    </location>
</feature>
<feature type="region of interest" description="Disordered" evidence="5">
    <location>
        <begin position="1"/>
        <end position="52"/>
    </location>
</feature>
<dbReference type="AlphaFoldDB" id="A0A9D5CT15"/>
<keyword evidence="2 6" id="KW-0812">Transmembrane</keyword>
<feature type="transmembrane region" description="Helical" evidence="6">
    <location>
        <begin position="300"/>
        <end position="320"/>
    </location>
</feature>
<gene>
    <name evidence="8" type="ORF">J5N97_013302</name>
</gene>
<evidence type="ECO:0000256" key="1">
    <source>
        <dbReference type="ARBA" id="ARBA00004141"/>
    </source>
</evidence>
<evidence type="ECO:0000313" key="9">
    <source>
        <dbReference type="Proteomes" id="UP001085076"/>
    </source>
</evidence>
<evidence type="ECO:0000256" key="6">
    <source>
        <dbReference type="SAM" id="Phobius"/>
    </source>
</evidence>
<reference evidence="8" key="2">
    <citation type="journal article" date="2022" name="Hortic Res">
        <title>The genome of Dioscorea zingiberensis sheds light on the biosynthesis, origin and evolution of the medicinally important diosgenin saponins.</title>
        <authorList>
            <person name="Li Y."/>
            <person name="Tan C."/>
            <person name="Li Z."/>
            <person name="Guo J."/>
            <person name="Li S."/>
            <person name="Chen X."/>
            <person name="Wang C."/>
            <person name="Dai X."/>
            <person name="Yang H."/>
            <person name="Song W."/>
            <person name="Hou L."/>
            <person name="Xu J."/>
            <person name="Tong Z."/>
            <person name="Xu A."/>
            <person name="Yuan X."/>
            <person name="Wang W."/>
            <person name="Yang Q."/>
            <person name="Chen L."/>
            <person name="Sun Z."/>
            <person name="Wang K."/>
            <person name="Pan B."/>
            <person name="Chen J."/>
            <person name="Bao Y."/>
            <person name="Liu F."/>
            <person name="Qi X."/>
            <person name="Gang D.R."/>
            <person name="Wen J."/>
            <person name="Li J."/>
        </authorList>
    </citation>
    <scope>NUCLEOTIDE SEQUENCE</scope>
    <source>
        <strain evidence="8">Dzin_1.0</strain>
    </source>
</reference>
<sequence>MAYDVEMGGGTPENVQEDKSKEKDNNLEGDDFGWLRAGYRRGRGHGRGPTAASLNAAAGYRLSTANATRVRDGNVTTHVTHSTHTRATRGGRGGLTAGREVLSRGKEKLSTYEIGEDVTFSPISNPSKEMASSQAVTSKTTNPTVESQEAVGDPKVLLPIRKAQNDARQEEADGVEPGLITSLERGHSSQSQQGQTPPQSLRDRMEAYGELVNKITDVFKPNKISGGSEDQPMEGIKEEVVLSPAHISLFLIATREDLALSHRFQRRRSFIRLSKFVDKKLRIGDFLAMALVKLEPSKQYYATSSLVIGYAMCSSLLAVINKFAITKFNYPGLLTALQYLTSTLGVLVLGKLGFLKHDPFTFETAKKFLPAATVFYLAIFTNTNLLRHANVDTFIVFRSLTPLLVAISDTAFRKQPCPSKLTFLSLVVIFGGAVGYVMTDSAFTLTAYSWAMAYLVTITTEMVYIKHMVTNLGLNTWGFVLYNNLLSLMMAPIFWILTGEYADVFMAFGSRSENWLEFGSFVAVSLSCVFGLAISFFGFAARKAISATAFTVTGVVNKFLTVAINVLIWDKHASPFGLVCLLCTLVGGVLYQQSVTVKAGPAPQHESAASKQGNTEDDSDTEDDKQGMSISGKDSSV</sequence>
<feature type="transmembrane region" description="Helical" evidence="6">
    <location>
        <begin position="445"/>
        <end position="465"/>
    </location>
</feature>
<feature type="transmembrane region" description="Helical" evidence="6">
    <location>
        <begin position="367"/>
        <end position="386"/>
    </location>
</feature>
<dbReference type="InterPro" id="IPR004853">
    <property type="entry name" value="Sugar_P_trans_dom"/>
</dbReference>
<evidence type="ECO:0000259" key="7">
    <source>
        <dbReference type="Pfam" id="PF03151"/>
    </source>
</evidence>
<evidence type="ECO:0000256" key="2">
    <source>
        <dbReference type="ARBA" id="ARBA00022692"/>
    </source>
</evidence>
<dbReference type="OrthoDB" id="417037at2759"/>
<feature type="compositionally biased region" description="Basic and acidic residues" evidence="5">
    <location>
        <begin position="16"/>
        <end position="26"/>
    </location>
</feature>
<dbReference type="Pfam" id="PF03151">
    <property type="entry name" value="TPT"/>
    <property type="match status" value="1"/>
</dbReference>
<feature type="transmembrane region" description="Helical" evidence="6">
    <location>
        <begin position="547"/>
        <end position="568"/>
    </location>
</feature>
<protein>
    <recommendedName>
        <fullName evidence="7">Sugar phosphate transporter domain-containing protein</fullName>
    </recommendedName>
</protein>
<dbReference type="GO" id="GO:0016020">
    <property type="term" value="C:membrane"/>
    <property type="evidence" value="ECO:0007669"/>
    <property type="project" value="UniProtKB-SubCell"/>
</dbReference>
<comment type="subcellular location">
    <subcellularLocation>
        <location evidence="1">Membrane</location>
        <topology evidence="1">Multi-pass membrane protein</topology>
    </subcellularLocation>
</comment>
<comment type="caution">
    <text evidence="8">The sequence shown here is derived from an EMBL/GenBank/DDBJ whole genome shotgun (WGS) entry which is preliminary data.</text>
</comment>
<evidence type="ECO:0000313" key="8">
    <source>
        <dbReference type="EMBL" id="KAJ0977828.1"/>
    </source>
</evidence>
<feature type="transmembrane region" description="Helical" evidence="6">
    <location>
        <begin position="477"/>
        <end position="498"/>
    </location>
</feature>
<evidence type="ECO:0000256" key="4">
    <source>
        <dbReference type="ARBA" id="ARBA00023136"/>
    </source>
</evidence>
<dbReference type="Proteomes" id="UP001085076">
    <property type="component" value="Miscellaneous, Linkage group lg03"/>
</dbReference>
<name>A0A9D5CT15_9LILI</name>
<evidence type="ECO:0000256" key="3">
    <source>
        <dbReference type="ARBA" id="ARBA00022989"/>
    </source>
</evidence>
<accession>A0A9D5CT15</accession>
<feature type="compositionally biased region" description="Polar residues" evidence="5">
    <location>
        <begin position="628"/>
        <end position="637"/>
    </location>
</feature>
<feature type="transmembrane region" description="Helical" evidence="6">
    <location>
        <begin position="421"/>
        <end position="439"/>
    </location>
</feature>
<feature type="domain" description="Sugar phosphate transporter" evidence="7">
    <location>
        <begin position="312"/>
        <end position="591"/>
    </location>
</feature>
<feature type="compositionally biased region" description="Polar residues" evidence="5">
    <location>
        <begin position="121"/>
        <end position="147"/>
    </location>
</feature>
<feature type="transmembrane region" description="Helical" evidence="6">
    <location>
        <begin position="518"/>
        <end position="540"/>
    </location>
</feature>
<feature type="region of interest" description="Disordered" evidence="5">
    <location>
        <begin position="598"/>
        <end position="637"/>
    </location>
</feature>
<keyword evidence="9" id="KW-1185">Reference proteome</keyword>
<evidence type="ECO:0000256" key="5">
    <source>
        <dbReference type="SAM" id="MobiDB-lite"/>
    </source>
</evidence>
<dbReference type="PANTHER" id="PTHR11132">
    <property type="entry name" value="SOLUTE CARRIER FAMILY 35"/>
    <property type="match status" value="1"/>
</dbReference>
<proteinExistence type="predicted"/>
<dbReference type="EMBL" id="JAGGNH010000003">
    <property type="protein sequence ID" value="KAJ0977828.1"/>
    <property type="molecule type" value="Genomic_DNA"/>
</dbReference>
<keyword evidence="4 6" id="KW-0472">Membrane</keyword>
<keyword evidence="3 6" id="KW-1133">Transmembrane helix</keyword>
<feature type="region of interest" description="Disordered" evidence="5">
    <location>
        <begin position="120"/>
        <end position="158"/>
    </location>
</feature>
<organism evidence="8 9">
    <name type="scientific">Dioscorea zingiberensis</name>
    <dbReference type="NCBI Taxonomy" id="325984"/>
    <lineage>
        <taxon>Eukaryota</taxon>
        <taxon>Viridiplantae</taxon>
        <taxon>Streptophyta</taxon>
        <taxon>Embryophyta</taxon>
        <taxon>Tracheophyta</taxon>
        <taxon>Spermatophyta</taxon>
        <taxon>Magnoliopsida</taxon>
        <taxon>Liliopsida</taxon>
        <taxon>Dioscoreales</taxon>
        <taxon>Dioscoreaceae</taxon>
        <taxon>Dioscorea</taxon>
    </lineage>
</organism>
<reference evidence="8" key="1">
    <citation type="submission" date="2021-03" db="EMBL/GenBank/DDBJ databases">
        <authorList>
            <person name="Li Z."/>
            <person name="Yang C."/>
        </authorList>
    </citation>
    <scope>NUCLEOTIDE SEQUENCE</scope>
    <source>
        <strain evidence="8">Dzin_1.0</strain>
        <tissue evidence="8">Leaf</tissue>
    </source>
</reference>
<feature type="region of interest" description="Disordered" evidence="5">
    <location>
        <begin position="68"/>
        <end position="97"/>
    </location>
</feature>